<feature type="domain" description="Bromo" evidence="10">
    <location>
        <begin position="279"/>
        <end position="349"/>
    </location>
</feature>
<comment type="caution">
    <text evidence="12">The sequence shown here is derived from an EMBL/GenBank/DDBJ whole genome shotgun (WGS) entry which is preliminary data.</text>
</comment>
<dbReference type="Pfam" id="PF01426">
    <property type="entry name" value="BAH"/>
    <property type="match status" value="1"/>
</dbReference>
<dbReference type="SMART" id="SM00439">
    <property type="entry name" value="BAH"/>
    <property type="match status" value="1"/>
</dbReference>
<evidence type="ECO:0000259" key="10">
    <source>
        <dbReference type="PROSITE" id="PS50014"/>
    </source>
</evidence>
<dbReference type="GO" id="GO:0016586">
    <property type="term" value="C:RSC-type complex"/>
    <property type="evidence" value="ECO:0007669"/>
    <property type="project" value="InterPro"/>
</dbReference>
<dbReference type="InterPro" id="IPR001487">
    <property type="entry name" value="Bromodomain"/>
</dbReference>
<dbReference type="Pfam" id="PF00439">
    <property type="entry name" value="Bromodomain"/>
    <property type="match status" value="2"/>
</dbReference>
<accession>A0A086SW28</accession>
<dbReference type="SMART" id="SM00297">
    <property type="entry name" value="BROMO"/>
    <property type="match status" value="2"/>
</dbReference>
<feature type="compositionally biased region" description="Basic and acidic residues" evidence="9">
    <location>
        <begin position="235"/>
        <end position="248"/>
    </location>
</feature>
<dbReference type="CDD" id="cd04717">
    <property type="entry name" value="BAH_polybromo"/>
    <property type="match status" value="1"/>
</dbReference>
<dbReference type="InterPro" id="IPR037382">
    <property type="entry name" value="Rsc/polybromo"/>
</dbReference>
<dbReference type="PROSITE" id="PS50014">
    <property type="entry name" value="BROMODOMAIN_2"/>
    <property type="match status" value="2"/>
</dbReference>
<evidence type="ECO:0000256" key="2">
    <source>
        <dbReference type="ARBA" id="ARBA00022737"/>
    </source>
</evidence>
<feature type="compositionally biased region" description="Pro residues" evidence="9">
    <location>
        <begin position="585"/>
        <end position="595"/>
    </location>
</feature>
<evidence type="ECO:0000256" key="7">
    <source>
        <dbReference type="ARBA" id="ARBA00023242"/>
    </source>
</evidence>
<dbReference type="STRING" id="857340.A0A086SW28"/>
<feature type="domain" description="BAH" evidence="11">
    <location>
        <begin position="391"/>
        <end position="510"/>
    </location>
</feature>
<reference evidence="13" key="1">
    <citation type="journal article" date="2014" name="Genome Announc.">
        <title>Genome sequence and annotation of Acremonium chrysogenum, producer of the beta-lactam antibiotic cephalosporin C.</title>
        <authorList>
            <person name="Terfehr D."/>
            <person name="Dahlmann T.A."/>
            <person name="Specht T."/>
            <person name="Zadra I."/>
            <person name="Kuernsteiner H."/>
            <person name="Kueck U."/>
        </authorList>
    </citation>
    <scope>NUCLEOTIDE SEQUENCE [LARGE SCALE GENOMIC DNA]</scope>
    <source>
        <strain evidence="13">ATCC 11550 / CBS 779.69 / DSM 880 / IAM 14645 / JCM 23072 / IMI 49137</strain>
    </source>
</reference>
<proteinExistence type="predicted"/>
<dbReference type="PROSITE" id="PS51038">
    <property type="entry name" value="BAH"/>
    <property type="match status" value="1"/>
</dbReference>
<dbReference type="GO" id="GO:0006368">
    <property type="term" value="P:transcription elongation by RNA polymerase II"/>
    <property type="evidence" value="ECO:0007669"/>
    <property type="project" value="TreeGrafter"/>
</dbReference>
<evidence type="ECO:0000256" key="3">
    <source>
        <dbReference type="ARBA" id="ARBA00022853"/>
    </source>
</evidence>
<evidence type="ECO:0000256" key="5">
    <source>
        <dbReference type="ARBA" id="ARBA00023117"/>
    </source>
</evidence>
<keyword evidence="4" id="KW-0805">Transcription regulation</keyword>
<comment type="subcellular location">
    <subcellularLocation>
        <location evidence="1">Nucleus</location>
    </subcellularLocation>
</comment>
<dbReference type="InterPro" id="IPR036427">
    <property type="entry name" value="Bromodomain-like_sf"/>
</dbReference>
<gene>
    <name evidence="12" type="ORF">ACRE_079840</name>
</gene>
<dbReference type="FunFam" id="2.30.30.490:FF:000015">
    <property type="entry name" value="Chromatin structure-remodeling complex subunit RSC1"/>
    <property type="match status" value="1"/>
</dbReference>
<dbReference type="HOGENOM" id="CLU_007728_0_0_1"/>
<evidence type="ECO:0000256" key="6">
    <source>
        <dbReference type="ARBA" id="ARBA00023163"/>
    </source>
</evidence>
<dbReference type="Gene3D" id="2.30.30.490">
    <property type="match status" value="1"/>
</dbReference>
<evidence type="ECO:0000256" key="1">
    <source>
        <dbReference type="ARBA" id="ARBA00004123"/>
    </source>
</evidence>
<keyword evidence="7" id="KW-0539">Nucleus</keyword>
<dbReference type="OrthoDB" id="1742084at2759"/>
<dbReference type="GO" id="GO:0006338">
    <property type="term" value="P:chromatin remodeling"/>
    <property type="evidence" value="ECO:0007669"/>
    <property type="project" value="InterPro"/>
</dbReference>
<dbReference type="PANTHER" id="PTHR16062:SF21">
    <property type="entry name" value="CHROMATIN STRUCTURE-REMODELING COMPLEX SUBUNIT RSC1-RELATED"/>
    <property type="match status" value="1"/>
</dbReference>
<evidence type="ECO:0000313" key="12">
    <source>
        <dbReference type="EMBL" id="KFH41310.1"/>
    </source>
</evidence>
<dbReference type="InterPro" id="IPR001025">
    <property type="entry name" value="BAH_dom"/>
</dbReference>
<dbReference type="Proteomes" id="UP000029964">
    <property type="component" value="Unassembled WGS sequence"/>
</dbReference>
<feature type="region of interest" description="Disordered" evidence="9">
    <location>
        <begin position="823"/>
        <end position="852"/>
    </location>
</feature>
<dbReference type="FunFam" id="1.20.920.10:FF:000048">
    <property type="entry name" value="RSC complex subunit (RSC1), putative"/>
    <property type="match status" value="1"/>
</dbReference>
<feature type="region of interest" description="Disordered" evidence="9">
    <location>
        <begin position="158"/>
        <end position="261"/>
    </location>
</feature>
<evidence type="ECO:0000313" key="13">
    <source>
        <dbReference type="Proteomes" id="UP000029964"/>
    </source>
</evidence>
<feature type="region of interest" description="Disordered" evidence="9">
    <location>
        <begin position="1"/>
        <end position="46"/>
    </location>
</feature>
<organism evidence="12 13">
    <name type="scientific">Hapsidospora chrysogenum (strain ATCC 11550 / CBS 779.69 / DSM 880 / IAM 14645 / JCM 23072 / IMI 49137)</name>
    <name type="common">Acremonium chrysogenum</name>
    <dbReference type="NCBI Taxonomy" id="857340"/>
    <lineage>
        <taxon>Eukaryota</taxon>
        <taxon>Fungi</taxon>
        <taxon>Dikarya</taxon>
        <taxon>Ascomycota</taxon>
        <taxon>Pezizomycotina</taxon>
        <taxon>Sordariomycetes</taxon>
        <taxon>Hypocreomycetidae</taxon>
        <taxon>Hypocreales</taxon>
        <taxon>Bionectriaceae</taxon>
        <taxon>Hapsidospora</taxon>
    </lineage>
</organism>
<dbReference type="AlphaFoldDB" id="A0A086SW28"/>
<evidence type="ECO:0000259" key="11">
    <source>
        <dbReference type="PROSITE" id="PS51038"/>
    </source>
</evidence>
<sequence length="887" mass="100638">MSRRRAPASESQLSPASEVEDANVEMKDRPDATDQDMDAEGEVDDEGSRDLFQTISDLSTYLCAVEEDGEELAAGFQRIPNRRVLPDYFEVITEPIAFSTIRGKTQKKLYTSFGEFVRDVAQICHNAQVYNRPSAPIFGAAVRLREVFKEKLQEMASKGQITADDAILPDLGELPPAEESPVPGSDAGEPEQDDEDDEEEDEDEDDEDEEEDEDSGDEGGRRPRRRGRGRTSTSGRRDRDGDKDEDAHKKRGRPPSVLTPMEARIASILRGLRKPKDEEGNLLILPFEKLPDKTLVTDYYKTITNPIALDHIKKKAKRKKYQNVDHVLADIERMFENAKTYNEDNSPLYNAAVELQQQARVLAEQEKSKPDEDFRDEDGKLPLAEIEYKGEKWKVGDWVHIRNPNDLAKPIIAQIYRTWQDRGGQRWINACWYYRPEQTVHRFDKHFFDHEVVKTGQYRDHQIEDVLDRCFVMFVTRFGRGRPRGFPRDKEVYVCESRYNEEKFRFNKIKTWASCVPDEVREKDYEMDLFDGPPQRIRKLPSPIKHLLREDAKETDDLPKPTWGSPNAPPIVGAVHRRPREANDSPPPEPTPPLQVAPTPSEVSMDTSRRGPMLPAVRDPSAEISMRNSSGPFQAPSPSPSQYQAHMAPAFQPVTPGMGAAPVHQSPVPIPQPIHHSPHPPQVPIRPMHYQQQAYSQSPAPPMHHQPLHNPLTPGYGQVPPLGSRSGLTSALPNGAPSGNMYNPPRPPEVYTLPDAVNDTVPEEVRRQFRCDSAGRVLFFTAPPLDRTGKLLSPGSAGLGHSAKYLSGRKEWLAERERKRKIRHEELSRDVRRKSLPREEIPGSEPDDSMVSRATEALEKWFRNLDEDTAQWRKQAGLEGWKRVAEG</sequence>
<evidence type="ECO:0000256" key="4">
    <source>
        <dbReference type="ARBA" id="ARBA00023015"/>
    </source>
</evidence>
<feature type="compositionally biased region" description="Acidic residues" evidence="9">
    <location>
        <begin position="33"/>
        <end position="46"/>
    </location>
</feature>
<feature type="compositionally biased region" description="Acidic residues" evidence="9">
    <location>
        <begin position="188"/>
        <end position="217"/>
    </location>
</feature>
<keyword evidence="2" id="KW-0677">Repeat</keyword>
<keyword evidence="5 8" id="KW-0103">Bromodomain</keyword>
<dbReference type="InterPro" id="IPR043151">
    <property type="entry name" value="BAH_sf"/>
</dbReference>
<dbReference type="GO" id="GO:0003682">
    <property type="term" value="F:chromatin binding"/>
    <property type="evidence" value="ECO:0007669"/>
    <property type="project" value="InterPro"/>
</dbReference>
<dbReference type="SUPFAM" id="SSF47370">
    <property type="entry name" value="Bromodomain"/>
    <property type="match status" value="2"/>
</dbReference>
<dbReference type="CDD" id="cd04369">
    <property type="entry name" value="Bromodomain"/>
    <property type="match status" value="1"/>
</dbReference>
<dbReference type="InterPro" id="IPR018359">
    <property type="entry name" value="Bromodomain_CS"/>
</dbReference>
<protein>
    <submittedName>
        <fullName evidence="12">Chromatin structure-remodeling complex subunit-like protein</fullName>
    </submittedName>
</protein>
<keyword evidence="3" id="KW-0156">Chromatin regulator</keyword>
<evidence type="ECO:0000256" key="8">
    <source>
        <dbReference type="PROSITE-ProRule" id="PRU00035"/>
    </source>
</evidence>
<dbReference type="PROSITE" id="PS00633">
    <property type="entry name" value="BROMODOMAIN_1"/>
    <property type="match status" value="1"/>
</dbReference>
<evidence type="ECO:0000256" key="9">
    <source>
        <dbReference type="SAM" id="MobiDB-lite"/>
    </source>
</evidence>
<feature type="domain" description="Bromo" evidence="10">
    <location>
        <begin position="68"/>
        <end position="138"/>
    </location>
</feature>
<feature type="region of interest" description="Disordered" evidence="9">
    <location>
        <begin position="552"/>
        <end position="644"/>
    </location>
</feature>
<dbReference type="PRINTS" id="PR00503">
    <property type="entry name" value="BROMODOMAIN"/>
</dbReference>
<dbReference type="PANTHER" id="PTHR16062">
    <property type="entry name" value="SWI/SNF-RELATED"/>
    <property type="match status" value="1"/>
</dbReference>
<keyword evidence="6" id="KW-0804">Transcription</keyword>
<name>A0A086SW28_HAPC1</name>
<keyword evidence="13" id="KW-1185">Reference proteome</keyword>
<dbReference type="Gene3D" id="1.20.920.10">
    <property type="entry name" value="Bromodomain-like"/>
    <property type="match status" value="2"/>
</dbReference>
<dbReference type="EMBL" id="JPKY01000135">
    <property type="protein sequence ID" value="KFH41310.1"/>
    <property type="molecule type" value="Genomic_DNA"/>
</dbReference>